<dbReference type="AlphaFoldDB" id="A0A109D075"/>
<evidence type="ECO:0000313" key="4">
    <source>
        <dbReference type="EMBL" id="MUZ71366.1"/>
    </source>
</evidence>
<dbReference type="EMBL" id="WPHR01000001">
    <property type="protein sequence ID" value="MUZ71366.1"/>
    <property type="molecule type" value="Genomic_DNA"/>
</dbReference>
<evidence type="ECO:0000313" key="7">
    <source>
        <dbReference type="Proteomes" id="UP000440716"/>
    </source>
</evidence>
<dbReference type="EMBL" id="QUSG01000001">
    <property type="protein sequence ID" value="KAA3532200.1"/>
    <property type="molecule type" value="Genomic_DNA"/>
</dbReference>
<evidence type="ECO:0000313" key="5">
    <source>
        <dbReference type="EMBL" id="MVA58187.1"/>
    </source>
</evidence>
<dbReference type="EMBL" id="JACXXJ020000005">
    <property type="protein sequence ID" value="MBF2716661.1"/>
    <property type="molecule type" value="Genomic_DNA"/>
</dbReference>
<dbReference type="OrthoDB" id="8126931at2"/>
<dbReference type="Proteomes" id="UP000440716">
    <property type="component" value="Unassembled WGS sequence"/>
</dbReference>
<organism evidence="2 6">
    <name type="scientific">Agrobacterium vitis</name>
    <name type="common">Rhizobium vitis</name>
    <dbReference type="NCBI Taxonomy" id="373"/>
    <lineage>
        <taxon>Bacteria</taxon>
        <taxon>Pseudomonadati</taxon>
        <taxon>Pseudomonadota</taxon>
        <taxon>Alphaproteobacteria</taxon>
        <taxon>Hyphomicrobiales</taxon>
        <taxon>Rhizobiaceae</taxon>
        <taxon>Rhizobium/Agrobacterium group</taxon>
        <taxon>Agrobacterium</taxon>
    </lineage>
</organism>
<proteinExistence type="predicted"/>
<evidence type="ECO:0000313" key="2">
    <source>
        <dbReference type="EMBL" id="KAA3532200.1"/>
    </source>
</evidence>
<accession>A0A109D075</accession>
<dbReference type="InterPro" id="IPR009875">
    <property type="entry name" value="PilZ_domain"/>
</dbReference>
<dbReference type="Proteomes" id="UP000477951">
    <property type="component" value="Unassembled WGS sequence"/>
</dbReference>
<name>A0A109D075_AGRVI</name>
<dbReference type="EMBL" id="WPHU01000008">
    <property type="protein sequence ID" value="MVA58187.1"/>
    <property type="molecule type" value="Genomic_DNA"/>
</dbReference>
<comment type="caution">
    <text evidence="2">The sequence shown here is derived from an EMBL/GenBank/DDBJ whole genome shotgun (WGS) entry which is preliminary data.</text>
</comment>
<reference evidence="3" key="3">
    <citation type="submission" date="2020-11" db="EMBL/GenBank/DDBJ databases">
        <title>Agrobacterium vitis strain K377 genome.</title>
        <authorList>
            <person name="Xi H."/>
        </authorList>
    </citation>
    <scope>NUCLEOTIDE SEQUENCE</scope>
    <source>
        <strain evidence="3">K377</strain>
    </source>
</reference>
<evidence type="ECO:0000313" key="6">
    <source>
        <dbReference type="Proteomes" id="UP000436911"/>
    </source>
</evidence>
<evidence type="ECO:0000313" key="8">
    <source>
        <dbReference type="Proteomes" id="UP000477951"/>
    </source>
</evidence>
<dbReference type="Proteomes" id="UP000655037">
    <property type="component" value="Unassembled WGS sequence"/>
</dbReference>
<dbReference type="Proteomes" id="UP000436911">
    <property type="component" value="Unassembled WGS sequence"/>
</dbReference>
<gene>
    <name evidence="2" type="ORF">DXT89_02300</name>
    <name evidence="5" type="ORF">GOZ88_18950</name>
    <name evidence="4" type="ORF">GOZ90_01635</name>
    <name evidence="3" type="ORF">IEI95_020840</name>
</gene>
<evidence type="ECO:0000259" key="1">
    <source>
        <dbReference type="Pfam" id="PF07238"/>
    </source>
</evidence>
<evidence type="ECO:0000313" key="3">
    <source>
        <dbReference type="EMBL" id="MBF2716661.1"/>
    </source>
</evidence>
<sequence>MLQGTHLATVTSEMYERRWDRYQVRRPARIMAVRAGLSGVTMRSATVLDISRGGAGIELDTGIGLGSHYYLEVLGIATRIGCAEAYRNGTRAGVKFLMPISEVLLQRIIRTDFVMSADRTKDNAGKTVAPGTGRLAR</sequence>
<dbReference type="SUPFAM" id="SSF141371">
    <property type="entry name" value="PilZ domain-like"/>
    <property type="match status" value="1"/>
</dbReference>
<dbReference type="GO" id="GO:0035438">
    <property type="term" value="F:cyclic-di-GMP binding"/>
    <property type="evidence" value="ECO:0007669"/>
    <property type="project" value="InterPro"/>
</dbReference>
<dbReference type="Pfam" id="PF07238">
    <property type="entry name" value="PilZ"/>
    <property type="match status" value="1"/>
</dbReference>
<reference evidence="7 8" key="2">
    <citation type="submission" date="2019-12" db="EMBL/GenBank/DDBJ databases">
        <title>Whole-genome sequencing of Allorhizobium vitis.</title>
        <authorList>
            <person name="Gan H.M."/>
            <person name="Szegedi E."/>
            <person name="Burr T."/>
            <person name="Savka M.A."/>
        </authorList>
    </citation>
    <scope>NUCLEOTIDE SEQUENCE [LARGE SCALE GENOMIC DNA]</scope>
    <source>
        <strain evidence="5 7">CG415</strain>
        <strain evidence="4 8">CG516</strain>
    </source>
</reference>
<feature type="domain" description="PilZ" evidence="1">
    <location>
        <begin position="17"/>
        <end position="110"/>
    </location>
</feature>
<dbReference type="GeneID" id="60682106"/>
<reference evidence="2 6" key="1">
    <citation type="submission" date="2018-08" db="EMBL/GenBank/DDBJ databases">
        <title>Genome sequencing of Agrobacterium vitis strain ICMP 10754.</title>
        <authorList>
            <person name="Visnovsky S.B."/>
            <person name="Pitman A.R."/>
        </authorList>
    </citation>
    <scope>NUCLEOTIDE SEQUENCE [LARGE SCALE GENOMIC DNA]</scope>
    <source>
        <strain evidence="2 6">ICMP 10754</strain>
    </source>
</reference>
<dbReference type="RefSeq" id="WP_060715920.1">
    <property type="nucleotide sequence ID" value="NZ_AP023279.1"/>
</dbReference>
<protein>
    <submittedName>
        <fullName evidence="2">PilZ domain-containing protein</fullName>
    </submittedName>
</protein>